<evidence type="ECO:0008006" key="3">
    <source>
        <dbReference type="Google" id="ProtNLM"/>
    </source>
</evidence>
<reference evidence="1 2" key="1">
    <citation type="journal article" date="2021" name="Nat. Commun.">
        <title>Genetic determinants of endophytism in the Arabidopsis root mycobiome.</title>
        <authorList>
            <person name="Mesny F."/>
            <person name="Miyauchi S."/>
            <person name="Thiergart T."/>
            <person name="Pickel B."/>
            <person name="Atanasova L."/>
            <person name="Karlsson M."/>
            <person name="Huettel B."/>
            <person name="Barry K.W."/>
            <person name="Haridas S."/>
            <person name="Chen C."/>
            <person name="Bauer D."/>
            <person name="Andreopoulos W."/>
            <person name="Pangilinan J."/>
            <person name="LaButti K."/>
            <person name="Riley R."/>
            <person name="Lipzen A."/>
            <person name="Clum A."/>
            <person name="Drula E."/>
            <person name="Henrissat B."/>
            <person name="Kohler A."/>
            <person name="Grigoriev I.V."/>
            <person name="Martin F.M."/>
            <person name="Hacquard S."/>
        </authorList>
    </citation>
    <scope>NUCLEOTIDE SEQUENCE [LARGE SCALE GENOMIC DNA]</scope>
    <source>
        <strain evidence="1 2">MPI-SDFR-AT-0080</strain>
    </source>
</reference>
<protein>
    <recommendedName>
        <fullName evidence="3">Secreted protein</fullName>
    </recommendedName>
</protein>
<comment type="caution">
    <text evidence="1">The sequence shown here is derived from an EMBL/GenBank/DDBJ whole genome shotgun (WGS) entry which is preliminary data.</text>
</comment>
<proteinExistence type="predicted"/>
<evidence type="ECO:0000313" key="1">
    <source>
        <dbReference type="EMBL" id="KAH7042092.1"/>
    </source>
</evidence>
<name>A0ABQ8G1G5_9PEZI</name>
<sequence length="117" mass="12626">MKADSLVFVIIETVTLIVWARLMNLEYSKILASAFVLDRAVLSLGRMSEGPGTSLCGFGPLSEFSGGFGRFRPTAATPANGLFGYGARQATRGWCSSFSARDILGSSRLWYCPFSKG</sequence>
<accession>A0ABQ8G1G5</accession>
<dbReference type="EMBL" id="JAGTJR010000027">
    <property type="protein sequence ID" value="KAH7042092.1"/>
    <property type="molecule type" value="Genomic_DNA"/>
</dbReference>
<organism evidence="1 2">
    <name type="scientific">Macrophomina phaseolina</name>
    <dbReference type="NCBI Taxonomy" id="35725"/>
    <lineage>
        <taxon>Eukaryota</taxon>
        <taxon>Fungi</taxon>
        <taxon>Dikarya</taxon>
        <taxon>Ascomycota</taxon>
        <taxon>Pezizomycotina</taxon>
        <taxon>Dothideomycetes</taxon>
        <taxon>Dothideomycetes incertae sedis</taxon>
        <taxon>Botryosphaeriales</taxon>
        <taxon>Botryosphaeriaceae</taxon>
        <taxon>Macrophomina</taxon>
    </lineage>
</organism>
<keyword evidence="2" id="KW-1185">Reference proteome</keyword>
<gene>
    <name evidence="1" type="ORF">B0J12DRAFT_213761</name>
</gene>
<dbReference type="Proteomes" id="UP000774617">
    <property type="component" value="Unassembled WGS sequence"/>
</dbReference>
<evidence type="ECO:0000313" key="2">
    <source>
        <dbReference type="Proteomes" id="UP000774617"/>
    </source>
</evidence>